<protein>
    <submittedName>
        <fullName evidence="1">Uncharacterized protein</fullName>
    </submittedName>
</protein>
<dbReference type="Proteomes" id="UP001234297">
    <property type="component" value="Chromosome 9"/>
</dbReference>
<dbReference type="EMBL" id="CM056817">
    <property type="protein sequence ID" value="KAJ8620050.1"/>
    <property type="molecule type" value="Genomic_DNA"/>
</dbReference>
<accession>A0ACC2KGF7</accession>
<proteinExistence type="predicted"/>
<reference evidence="1 2" key="1">
    <citation type="journal article" date="2022" name="Hortic Res">
        <title>A haplotype resolved chromosomal level avocado genome allows analysis of novel avocado genes.</title>
        <authorList>
            <person name="Nath O."/>
            <person name="Fletcher S.J."/>
            <person name="Hayward A."/>
            <person name="Shaw L.M."/>
            <person name="Masouleh A.K."/>
            <person name="Furtado A."/>
            <person name="Henry R.J."/>
            <person name="Mitter N."/>
        </authorList>
    </citation>
    <scope>NUCLEOTIDE SEQUENCE [LARGE SCALE GENOMIC DNA]</scope>
    <source>
        <strain evidence="2">cv. Hass</strain>
    </source>
</reference>
<keyword evidence="2" id="KW-1185">Reference proteome</keyword>
<evidence type="ECO:0000313" key="2">
    <source>
        <dbReference type="Proteomes" id="UP001234297"/>
    </source>
</evidence>
<gene>
    <name evidence="1" type="ORF">MRB53_028579</name>
</gene>
<organism evidence="1 2">
    <name type="scientific">Persea americana</name>
    <name type="common">Avocado</name>
    <dbReference type="NCBI Taxonomy" id="3435"/>
    <lineage>
        <taxon>Eukaryota</taxon>
        <taxon>Viridiplantae</taxon>
        <taxon>Streptophyta</taxon>
        <taxon>Embryophyta</taxon>
        <taxon>Tracheophyta</taxon>
        <taxon>Spermatophyta</taxon>
        <taxon>Magnoliopsida</taxon>
        <taxon>Magnoliidae</taxon>
        <taxon>Laurales</taxon>
        <taxon>Lauraceae</taxon>
        <taxon>Persea</taxon>
    </lineage>
</organism>
<evidence type="ECO:0000313" key="1">
    <source>
        <dbReference type="EMBL" id="KAJ8620050.1"/>
    </source>
</evidence>
<name>A0ACC2KGF7_PERAE</name>
<sequence>MYIVIIYHGGDTISGVAKEILTELESDGNLEGLLGGEEYGPPLTLFTTETHPFGLPSFLSGDILPIYRDSSKEKTQNPNGYFSFHCTTKEL</sequence>
<comment type="caution">
    <text evidence="1">The sequence shown here is derived from an EMBL/GenBank/DDBJ whole genome shotgun (WGS) entry which is preliminary data.</text>
</comment>